<dbReference type="InterPro" id="IPR024757">
    <property type="entry name" value="FtsZ_C"/>
</dbReference>
<dbReference type="PRINTS" id="PR00423">
    <property type="entry name" value="CELLDVISFTSZ"/>
</dbReference>
<dbReference type="PANTHER" id="PTHR30314:SF3">
    <property type="entry name" value="MITOCHONDRIAL DIVISION PROTEIN FSZA"/>
    <property type="match status" value="1"/>
</dbReference>
<keyword evidence="10" id="KW-1185">Reference proteome</keyword>
<dbReference type="GO" id="GO:0032153">
    <property type="term" value="C:cell division site"/>
    <property type="evidence" value="ECO:0007669"/>
    <property type="project" value="UniProtKB-UniRule"/>
</dbReference>
<keyword evidence="4" id="KW-0717">Septation</keyword>
<dbReference type="InterPro" id="IPR018316">
    <property type="entry name" value="Tubulin/FtsZ_2-layer-sand-dom"/>
</dbReference>
<dbReference type="HAMAP" id="MF_00909">
    <property type="entry name" value="FtsZ"/>
    <property type="match status" value="1"/>
</dbReference>
<dbReference type="GO" id="GO:0005737">
    <property type="term" value="C:cytoplasm"/>
    <property type="evidence" value="ECO:0007669"/>
    <property type="project" value="UniProtKB-SubCell"/>
</dbReference>
<dbReference type="Gene3D" id="3.30.1330.20">
    <property type="entry name" value="Tubulin/FtsZ, C-terminal domain"/>
    <property type="match status" value="1"/>
</dbReference>
<feature type="compositionally biased region" description="Basic and acidic residues" evidence="6">
    <location>
        <begin position="370"/>
        <end position="380"/>
    </location>
</feature>
<feature type="binding site" evidence="4">
    <location>
        <begin position="24"/>
        <end position="28"/>
    </location>
    <ligand>
        <name>GTP</name>
        <dbReference type="ChEBI" id="CHEBI:37565"/>
    </ligand>
</feature>
<evidence type="ECO:0000256" key="3">
    <source>
        <dbReference type="ARBA" id="ARBA00023134"/>
    </source>
</evidence>
<comment type="similarity">
    <text evidence="1 4">Belongs to the FtsZ family.</text>
</comment>
<dbReference type="KEGG" id="cha:CHAB381_0822"/>
<evidence type="ECO:0000259" key="7">
    <source>
        <dbReference type="SMART" id="SM00864"/>
    </source>
</evidence>
<dbReference type="PROSITE" id="PS01134">
    <property type="entry name" value="FTSZ_1"/>
    <property type="match status" value="1"/>
</dbReference>
<keyword evidence="4" id="KW-0131">Cell cycle</keyword>
<evidence type="ECO:0000256" key="5">
    <source>
        <dbReference type="NCBIfam" id="TIGR00065"/>
    </source>
</evidence>
<dbReference type="CDD" id="cd02201">
    <property type="entry name" value="FtsZ_type1"/>
    <property type="match status" value="1"/>
</dbReference>
<dbReference type="SMART" id="SM00864">
    <property type="entry name" value="Tubulin"/>
    <property type="match status" value="1"/>
</dbReference>
<dbReference type="eggNOG" id="COG0206">
    <property type="taxonomic scope" value="Bacteria"/>
</dbReference>
<dbReference type="STRING" id="360107.CHAB381_0822"/>
<keyword evidence="4 9" id="KW-0132">Cell division</keyword>
<evidence type="ECO:0000259" key="8">
    <source>
        <dbReference type="SMART" id="SM00865"/>
    </source>
</evidence>
<dbReference type="PANTHER" id="PTHR30314">
    <property type="entry name" value="CELL DIVISION PROTEIN FTSZ-RELATED"/>
    <property type="match status" value="1"/>
</dbReference>
<dbReference type="InterPro" id="IPR037103">
    <property type="entry name" value="Tubulin/FtsZ-like_C"/>
</dbReference>
<keyword evidence="2 4" id="KW-0547">Nucleotide-binding</keyword>
<dbReference type="InterPro" id="IPR000158">
    <property type="entry name" value="Cell_div_FtsZ"/>
</dbReference>
<protein>
    <recommendedName>
        <fullName evidence="4 5">Cell division protein FtsZ</fullName>
    </recommendedName>
</protein>
<feature type="binding site" evidence="4">
    <location>
        <begin position="113"/>
        <end position="115"/>
    </location>
    <ligand>
        <name>GTP</name>
        <dbReference type="ChEBI" id="CHEBI:37565"/>
    </ligand>
</feature>
<dbReference type="AlphaFoldDB" id="A7I1J7"/>
<dbReference type="Pfam" id="PF00091">
    <property type="entry name" value="Tubulin"/>
    <property type="match status" value="1"/>
</dbReference>
<evidence type="ECO:0000256" key="4">
    <source>
        <dbReference type="HAMAP-Rule" id="MF_00909"/>
    </source>
</evidence>
<dbReference type="NCBIfam" id="TIGR00065">
    <property type="entry name" value="ftsZ"/>
    <property type="match status" value="1"/>
</dbReference>
<dbReference type="SUPFAM" id="SSF52490">
    <property type="entry name" value="Tubulin nucleotide-binding domain-like"/>
    <property type="match status" value="1"/>
</dbReference>
<sequence>MKGFSVEENSSVYGAKMKVIGVGGGGGNMINHMIREGFVYDKVELIVANTDAQALDKSEAKTRIQLGETKVKGLGAGGKPEVGKESAEESYDEIKNQLDYADIVFIGSGFGGGTGTGAAPVVARAAKENKSLTIGIVTTPFAFEGLKRMKQAKAGIEELKKECDSIIVIPNEKLLSLVNPKEAGIKDCFKLVDNVLMRAVNGMVSVIMNSGKSDVNVDFADVKTVMSHRGIAIMGVGVSEGDEAVNEALKDALQSPLLDDISIDGAMGVLVHFRINTKCSLLEISKAMTMVQAAASDEADIIFGTTTDESIENNRVEVTLIATGFEPPKAGEKDDGGKEEPHDFRKDFIKKMRAASGSDFTSDDYDEMDREPAYTRNRMD</sequence>
<evidence type="ECO:0000313" key="10">
    <source>
        <dbReference type="Proteomes" id="UP000002407"/>
    </source>
</evidence>
<gene>
    <name evidence="4 9" type="primary">ftsZ</name>
    <name evidence="9" type="ordered locus">CHAB381_0822</name>
</gene>
<feature type="region of interest" description="Disordered" evidence="6">
    <location>
        <begin position="326"/>
        <end position="380"/>
    </location>
</feature>
<dbReference type="Gene3D" id="3.40.50.1440">
    <property type="entry name" value="Tubulin/FtsZ, GTPase domain"/>
    <property type="match status" value="1"/>
</dbReference>
<dbReference type="GO" id="GO:0000917">
    <property type="term" value="P:division septum assembly"/>
    <property type="evidence" value="ECO:0007669"/>
    <property type="project" value="UniProtKB-KW"/>
</dbReference>
<dbReference type="Pfam" id="PF12327">
    <property type="entry name" value="FtsZ_C"/>
    <property type="match status" value="1"/>
</dbReference>
<dbReference type="GO" id="GO:0005525">
    <property type="term" value="F:GTP binding"/>
    <property type="evidence" value="ECO:0007669"/>
    <property type="project" value="UniProtKB-UniRule"/>
</dbReference>
<dbReference type="FunFam" id="3.40.50.1440:FF:000001">
    <property type="entry name" value="Cell division protein FtsZ"/>
    <property type="match status" value="1"/>
</dbReference>
<dbReference type="InterPro" id="IPR003008">
    <property type="entry name" value="Tubulin_FtsZ_GTPase"/>
</dbReference>
<reference evidence="10" key="1">
    <citation type="submission" date="2007-07" db="EMBL/GenBank/DDBJ databases">
        <title>Complete genome sequence of Campylobacter hominis ATCC BAA-381, a commensal isolated from the human gastrointestinal tract.</title>
        <authorList>
            <person name="Fouts D.E."/>
            <person name="Mongodin E.F."/>
            <person name="Puiu D."/>
            <person name="Sebastian Y."/>
            <person name="Miller W.G."/>
            <person name="Mandrell R.E."/>
            <person name="Nelson K.E."/>
        </authorList>
    </citation>
    <scope>NUCLEOTIDE SEQUENCE [LARGE SCALE GENOMIC DNA]</scope>
    <source>
        <strain evidence="10">ATCC BAA-381 / LMG 19568 / NCTC 13146 / CH001A</strain>
    </source>
</reference>
<name>A7I1J7_CAMHC</name>
<accession>A7I1J7</accession>
<feature type="binding site" evidence="4">
    <location>
        <position position="148"/>
    </location>
    <ligand>
        <name>GTP</name>
        <dbReference type="ChEBI" id="CHEBI:37565"/>
    </ligand>
</feature>
<dbReference type="InterPro" id="IPR008280">
    <property type="entry name" value="Tub_FtsZ_C"/>
</dbReference>
<dbReference type="EMBL" id="CP000776">
    <property type="protein sequence ID" value="ABS51492.1"/>
    <property type="molecule type" value="Genomic_DNA"/>
</dbReference>
<dbReference type="SUPFAM" id="SSF55307">
    <property type="entry name" value="Tubulin C-terminal domain-like"/>
    <property type="match status" value="1"/>
</dbReference>
<dbReference type="SMART" id="SM00865">
    <property type="entry name" value="Tubulin_C"/>
    <property type="match status" value="1"/>
</dbReference>
<dbReference type="RefSeq" id="WP_012108677.1">
    <property type="nucleotide sequence ID" value="NC_009714.1"/>
</dbReference>
<evidence type="ECO:0000313" key="9">
    <source>
        <dbReference type="EMBL" id="ABS51492.1"/>
    </source>
</evidence>
<evidence type="ECO:0000256" key="2">
    <source>
        <dbReference type="ARBA" id="ARBA00022741"/>
    </source>
</evidence>
<comment type="subcellular location">
    <subcellularLocation>
        <location evidence="4">Cytoplasm</location>
    </subcellularLocation>
    <text evidence="4">Assembles at midcell at the inner surface of the cytoplasmic membrane.</text>
</comment>
<proteinExistence type="inferred from homology"/>
<dbReference type="HOGENOM" id="CLU_024865_0_1_7"/>
<feature type="compositionally biased region" description="Basic and acidic residues" evidence="6">
    <location>
        <begin position="329"/>
        <end position="350"/>
    </location>
</feature>
<feature type="domain" description="Tubulin/FtsZ 2-layer sandwich" evidence="8">
    <location>
        <begin position="215"/>
        <end position="334"/>
    </location>
</feature>
<evidence type="ECO:0000256" key="6">
    <source>
        <dbReference type="SAM" id="MobiDB-lite"/>
    </source>
</evidence>
<dbReference type="GO" id="GO:0051258">
    <property type="term" value="P:protein polymerization"/>
    <property type="evidence" value="ECO:0007669"/>
    <property type="project" value="UniProtKB-UniRule"/>
</dbReference>
<feature type="binding site" evidence="4">
    <location>
        <position position="193"/>
    </location>
    <ligand>
        <name>GTP</name>
        <dbReference type="ChEBI" id="CHEBI:37565"/>
    </ligand>
</feature>
<comment type="function">
    <text evidence="4">Essential cell division protein that forms a contractile ring structure (Z ring) at the future cell division site. The regulation of the ring assembly controls the timing and the location of cell division. One of the functions of the FtsZ ring is to recruit other cell division proteins to the septum to produce a new cell wall between the dividing cells. Binds GTP and shows GTPase activity.</text>
</comment>
<dbReference type="OrthoDB" id="9813375at2"/>
<keyword evidence="4" id="KW-0963">Cytoplasm</keyword>
<feature type="binding site" evidence="4">
    <location>
        <position position="144"/>
    </location>
    <ligand>
        <name>GTP</name>
        <dbReference type="ChEBI" id="CHEBI:37565"/>
    </ligand>
</feature>
<dbReference type="GO" id="GO:0043093">
    <property type="term" value="P:FtsZ-dependent cytokinesis"/>
    <property type="evidence" value="ECO:0007669"/>
    <property type="project" value="UniProtKB-UniRule"/>
</dbReference>
<keyword evidence="3 4" id="KW-0342">GTP-binding</keyword>
<dbReference type="InterPro" id="IPR036525">
    <property type="entry name" value="Tubulin/FtsZ_GTPase_sf"/>
</dbReference>
<comment type="subunit">
    <text evidence="4">Homodimer. Polymerizes to form a dynamic ring structure in a strictly GTP-dependent manner. Interacts directly with several other division proteins.</text>
</comment>
<dbReference type="Proteomes" id="UP000002407">
    <property type="component" value="Chromosome"/>
</dbReference>
<feature type="domain" description="Tubulin/FtsZ GTPase" evidence="7">
    <location>
        <begin position="16"/>
        <end position="211"/>
    </location>
</feature>
<evidence type="ECO:0000256" key="1">
    <source>
        <dbReference type="ARBA" id="ARBA00009690"/>
    </source>
</evidence>
<organism evidence="9 10">
    <name type="scientific">Campylobacter hominis (strain ATCC BAA-381 / DSM 21671 / CCUG 45161 / LMG 19568 / NCTC 13146 / CH001A)</name>
    <dbReference type="NCBI Taxonomy" id="360107"/>
    <lineage>
        <taxon>Bacteria</taxon>
        <taxon>Pseudomonadati</taxon>
        <taxon>Campylobacterota</taxon>
        <taxon>Epsilonproteobacteria</taxon>
        <taxon>Campylobacterales</taxon>
        <taxon>Campylobacteraceae</taxon>
        <taxon>Campylobacter</taxon>
    </lineage>
</organism>
<dbReference type="GO" id="GO:0003924">
    <property type="term" value="F:GTPase activity"/>
    <property type="evidence" value="ECO:0007669"/>
    <property type="project" value="UniProtKB-UniRule"/>
</dbReference>
<dbReference type="InterPro" id="IPR045061">
    <property type="entry name" value="FtsZ/CetZ"/>
</dbReference>
<dbReference type="InterPro" id="IPR020805">
    <property type="entry name" value="Cell_div_FtsZ_CS"/>
</dbReference>